<dbReference type="AlphaFoldDB" id="A0A0A9HSW9"/>
<reference evidence="1" key="1">
    <citation type="submission" date="2014-09" db="EMBL/GenBank/DDBJ databases">
        <authorList>
            <person name="Magalhaes I.L.F."/>
            <person name="Oliveira U."/>
            <person name="Santos F.R."/>
            <person name="Vidigal T.H.D.A."/>
            <person name="Brescovit A.D."/>
            <person name="Santos A.J."/>
        </authorList>
    </citation>
    <scope>NUCLEOTIDE SEQUENCE</scope>
    <source>
        <tissue evidence="1">Shoot tissue taken approximately 20 cm above the soil surface</tissue>
    </source>
</reference>
<organism evidence="1">
    <name type="scientific">Arundo donax</name>
    <name type="common">Giant reed</name>
    <name type="synonym">Donax arundinaceus</name>
    <dbReference type="NCBI Taxonomy" id="35708"/>
    <lineage>
        <taxon>Eukaryota</taxon>
        <taxon>Viridiplantae</taxon>
        <taxon>Streptophyta</taxon>
        <taxon>Embryophyta</taxon>
        <taxon>Tracheophyta</taxon>
        <taxon>Spermatophyta</taxon>
        <taxon>Magnoliopsida</taxon>
        <taxon>Liliopsida</taxon>
        <taxon>Poales</taxon>
        <taxon>Poaceae</taxon>
        <taxon>PACMAD clade</taxon>
        <taxon>Arundinoideae</taxon>
        <taxon>Arundineae</taxon>
        <taxon>Arundo</taxon>
    </lineage>
</organism>
<name>A0A0A9HSW9_ARUDO</name>
<accession>A0A0A9HSW9</accession>
<sequence length="29" mass="3269">MAPEQIQIRQAGATTRNIIQTSVSRRDIN</sequence>
<proteinExistence type="predicted"/>
<evidence type="ECO:0000313" key="1">
    <source>
        <dbReference type="EMBL" id="JAE37976.1"/>
    </source>
</evidence>
<protein>
    <submittedName>
        <fullName evidence="1">Uncharacterized protein</fullName>
    </submittedName>
</protein>
<reference evidence="1" key="2">
    <citation type="journal article" date="2015" name="Data Brief">
        <title>Shoot transcriptome of the giant reed, Arundo donax.</title>
        <authorList>
            <person name="Barrero R.A."/>
            <person name="Guerrero F.D."/>
            <person name="Moolhuijzen P."/>
            <person name="Goolsby J.A."/>
            <person name="Tidwell J."/>
            <person name="Bellgard S.E."/>
            <person name="Bellgard M.I."/>
        </authorList>
    </citation>
    <scope>NUCLEOTIDE SEQUENCE</scope>
    <source>
        <tissue evidence="1">Shoot tissue taken approximately 20 cm above the soil surface</tissue>
    </source>
</reference>
<dbReference type="EMBL" id="GBRH01159920">
    <property type="protein sequence ID" value="JAE37976.1"/>
    <property type="molecule type" value="Transcribed_RNA"/>
</dbReference>